<feature type="compositionally biased region" description="Low complexity" evidence="1">
    <location>
        <begin position="46"/>
        <end position="65"/>
    </location>
</feature>
<keyword evidence="4" id="KW-1185">Reference proteome</keyword>
<protein>
    <submittedName>
        <fullName evidence="3">Dbl-like domain-containing protein</fullName>
    </submittedName>
</protein>
<dbReference type="InterPro" id="IPR035899">
    <property type="entry name" value="DBL_dom_sf"/>
</dbReference>
<dbReference type="AlphaFoldDB" id="J0WJR7"/>
<dbReference type="Pfam" id="PF00621">
    <property type="entry name" value="RhoGEF"/>
    <property type="match status" value="2"/>
</dbReference>
<organism evidence="3 4">
    <name type="scientific">Auricularia subglabra (strain TFB-10046 / SS5)</name>
    <name type="common">White-rot fungus</name>
    <name type="synonym">Auricularia delicata (strain TFB10046)</name>
    <dbReference type="NCBI Taxonomy" id="717982"/>
    <lineage>
        <taxon>Eukaryota</taxon>
        <taxon>Fungi</taxon>
        <taxon>Dikarya</taxon>
        <taxon>Basidiomycota</taxon>
        <taxon>Agaricomycotina</taxon>
        <taxon>Agaricomycetes</taxon>
        <taxon>Auriculariales</taxon>
        <taxon>Auriculariaceae</taxon>
        <taxon>Auricularia</taxon>
    </lineage>
</organism>
<feature type="domain" description="DH" evidence="2">
    <location>
        <begin position="130"/>
        <end position="382"/>
    </location>
</feature>
<dbReference type="Proteomes" id="UP000006514">
    <property type="component" value="Unassembled WGS sequence"/>
</dbReference>
<accession>J0WJR7</accession>
<dbReference type="eggNOG" id="ENOG502S1A1">
    <property type="taxonomic scope" value="Eukaryota"/>
</dbReference>
<gene>
    <name evidence="3" type="ORF">AURDEDRAFT_178402</name>
</gene>
<feature type="compositionally biased region" description="Pro residues" evidence="1">
    <location>
        <begin position="1"/>
        <end position="12"/>
    </location>
</feature>
<evidence type="ECO:0000313" key="4">
    <source>
        <dbReference type="Proteomes" id="UP000006514"/>
    </source>
</evidence>
<dbReference type="Gene3D" id="1.20.900.10">
    <property type="entry name" value="Dbl homology (DH) domain"/>
    <property type="match status" value="1"/>
</dbReference>
<dbReference type="PANTHER" id="PTHR45834">
    <property type="entry name" value="RHO GUANINE NUCLEOTIDE EXCHANGE FACTOR 9-RELATED"/>
    <property type="match status" value="1"/>
</dbReference>
<dbReference type="GO" id="GO:0005085">
    <property type="term" value="F:guanyl-nucleotide exchange factor activity"/>
    <property type="evidence" value="ECO:0007669"/>
    <property type="project" value="InterPro"/>
</dbReference>
<dbReference type="InterPro" id="IPR053086">
    <property type="entry name" value="RhoGEF_domain"/>
</dbReference>
<dbReference type="InParanoid" id="J0WJR7"/>
<feature type="compositionally biased region" description="Low complexity" evidence="1">
    <location>
        <begin position="13"/>
        <end position="39"/>
    </location>
</feature>
<dbReference type="OrthoDB" id="1716625at2759"/>
<dbReference type="GO" id="GO:0005829">
    <property type="term" value="C:cytosol"/>
    <property type="evidence" value="ECO:0007669"/>
    <property type="project" value="TreeGrafter"/>
</dbReference>
<feature type="region of interest" description="Disordered" evidence="1">
    <location>
        <begin position="600"/>
        <end position="644"/>
    </location>
</feature>
<feature type="region of interest" description="Disordered" evidence="1">
    <location>
        <begin position="1"/>
        <end position="91"/>
    </location>
</feature>
<dbReference type="KEGG" id="adl:AURDEDRAFT_178402"/>
<dbReference type="SMART" id="SM00325">
    <property type="entry name" value="RhoGEF"/>
    <property type="match status" value="1"/>
</dbReference>
<feature type="non-terminal residue" evidence="3">
    <location>
        <position position="1"/>
    </location>
</feature>
<proteinExistence type="predicted"/>
<dbReference type="SUPFAM" id="SSF48065">
    <property type="entry name" value="DBL homology domain (DH-domain)"/>
    <property type="match status" value="1"/>
</dbReference>
<dbReference type="PROSITE" id="PS50010">
    <property type="entry name" value="DH_2"/>
    <property type="match status" value="1"/>
</dbReference>
<sequence length="668" mass="72293">PSPSTPTVPAPPASAGATPSPVTLDPESASATSVSGATSIPVSLDPESASVTSVSAASEPASPVALRQEPHPPPSPETKIDAPQSAHHEHDLPPLVVGCSRSGIDEIPGPHSPALSVSVGTRHDIRDSERRRHALMEIIQSEQAYVADLHTLLDVYLARLPSFISADPAIVARNGEDLLVFHRLFARRLSLVRCCKGDQIDKAIEALAQAFVDASPGFSLYTTFCRGHLAAADLVRKLTSRADYPAFERSCVANASPTLVRLQHAATAPIAAVASSSGSSSSFAAFFLRPGHRRHHSMPVPSLDIGFACEEASTTAGATPARFHNAPRDLRFADLLIKPVQRICRYPLLLAQLIPASPRPCDAALDRAIRVMRAAAAAADEASQEAESAYRSQIVRSRIDCGALTMSGGQKALPAAFLDELGAVRLVGAVTVSYPSSHTRALQSRYLGIFIYDGGYIIMARILKSREYKPKYWFALPQSWSVERVSGDSIFRLVARNGRYLSCVAESEREMDIYVSTLEQLRMAPHRWTVAANRYSSLPPPFSPDALSQSTRCIVRNCASAMGKHFRTCGRLPDAMSSDRSRRKADLGLADVMSSSLAQVRNQARLSTNPSTTAQSDLRRADARSRTGSAYRDAPPLSRDKLELDGNMWDVRELDSREHTEQHENLGD</sequence>
<name>J0WJR7_AURST</name>
<evidence type="ECO:0000256" key="1">
    <source>
        <dbReference type="SAM" id="MobiDB-lite"/>
    </source>
</evidence>
<dbReference type="InterPro" id="IPR000219">
    <property type="entry name" value="DH_dom"/>
</dbReference>
<dbReference type="PANTHER" id="PTHR45834:SF3">
    <property type="entry name" value="RHO GUANINE NUCLEOTIDE EXCHANGE FACTOR 3, ISOFORM L"/>
    <property type="match status" value="1"/>
</dbReference>
<dbReference type="EMBL" id="JH688894">
    <property type="protein sequence ID" value="EJD32518.1"/>
    <property type="molecule type" value="Genomic_DNA"/>
</dbReference>
<feature type="compositionally biased region" description="Polar residues" evidence="1">
    <location>
        <begin position="600"/>
        <end position="616"/>
    </location>
</feature>
<evidence type="ECO:0000313" key="3">
    <source>
        <dbReference type="EMBL" id="EJD32518.1"/>
    </source>
</evidence>
<reference evidence="4" key="1">
    <citation type="journal article" date="2012" name="Science">
        <title>The Paleozoic origin of enzymatic lignin decomposition reconstructed from 31 fungal genomes.</title>
        <authorList>
            <person name="Floudas D."/>
            <person name="Binder M."/>
            <person name="Riley R."/>
            <person name="Barry K."/>
            <person name="Blanchette R.A."/>
            <person name="Henrissat B."/>
            <person name="Martinez A.T."/>
            <person name="Otillar R."/>
            <person name="Spatafora J.W."/>
            <person name="Yadav J.S."/>
            <person name="Aerts A."/>
            <person name="Benoit I."/>
            <person name="Boyd A."/>
            <person name="Carlson A."/>
            <person name="Copeland A."/>
            <person name="Coutinho P.M."/>
            <person name="de Vries R.P."/>
            <person name="Ferreira P."/>
            <person name="Findley K."/>
            <person name="Foster B."/>
            <person name="Gaskell J."/>
            <person name="Glotzer D."/>
            <person name="Gorecki P."/>
            <person name="Heitman J."/>
            <person name="Hesse C."/>
            <person name="Hori C."/>
            <person name="Igarashi K."/>
            <person name="Jurgens J.A."/>
            <person name="Kallen N."/>
            <person name="Kersten P."/>
            <person name="Kohler A."/>
            <person name="Kuees U."/>
            <person name="Kumar T.K.A."/>
            <person name="Kuo A."/>
            <person name="LaButti K."/>
            <person name="Larrondo L.F."/>
            <person name="Lindquist E."/>
            <person name="Ling A."/>
            <person name="Lombard V."/>
            <person name="Lucas S."/>
            <person name="Lundell T."/>
            <person name="Martin R."/>
            <person name="McLaughlin D.J."/>
            <person name="Morgenstern I."/>
            <person name="Morin E."/>
            <person name="Murat C."/>
            <person name="Nagy L.G."/>
            <person name="Nolan M."/>
            <person name="Ohm R.A."/>
            <person name="Patyshakuliyeva A."/>
            <person name="Rokas A."/>
            <person name="Ruiz-Duenas F.J."/>
            <person name="Sabat G."/>
            <person name="Salamov A."/>
            <person name="Samejima M."/>
            <person name="Schmutz J."/>
            <person name="Slot J.C."/>
            <person name="St John F."/>
            <person name="Stenlid J."/>
            <person name="Sun H."/>
            <person name="Sun S."/>
            <person name="Syed K."/>
            <person name="Tsang A."/>
            <person name="Wiebenga A."/>
            <person name="Young D."/>
            <person name="Pisabarro A."/>
            <person name="Eastwood D.C."/>
            <person name="Martin F."/>
            <person name="Cullen D."/>
            <person name="Grigoriev I.V."/>
            <person name="Hibbett D.S."/>
        </authorList>
    </citation>
    <scope>NUCLEOTIDE SEQUENCE [LARGE SCALE GENOMIC DNA]</scope>
    <source>
        <strain evidence="4">TFB10046</strain>
    </source>
</reference>
<evidence type="ECO:0000259" key="2">
    <source>
        <dbReference type="PROSITE" id="PS50010"/>
    </source>
</evidence>